<evidence type="ECO:0000313" key="2">
    <source>
        <dbReference type="Proteomes" id="UP001054945"/>
    </source>
</evidence>
<dbReference type="AlphaFoldDB" id="A0AAV4SYI5"/>
<gene>
    <name evidence="1" type="ORF">CEXT_361331</name>
</gene>
<reference evidence="1 2" key="1">
    <citation type="submission" date="2021-06" db="EMBL/GenBank/DDBJ databases">
        <title>Caerostris extrusa draft genome.</title>
        <authorList>
            <person name="Kono N."/>
            <person name="Arakawa K."/>
        </authorList>
    </citation>
    <scope>NUCLEOTIDE SEQUENCE [LARGE SCALE GENOMIC DNA]</scope>
</reference>
<organism evidence="1 2">
    <name type="scientific">Caerostris extrusa</name>
    <name type="common">Bark spider</name>
    <name type="synonym">Caerostris bankana</name>
    <dbReference type="NCBI Taxonomy" id="172846"/>
    <lineage>
        <taxon>Eukaryota</taxon>
        <taxon>Metazoa</taxon>
        <taxon>Ecdysozoa</taxon>
        <taxon>Arthropoda</taxon>
        <taxon>Chelicerata</taxon>
        <taxon>Arachnida</taxon>
        <taxon>Araneae</taxon>
        <taxon>Araneomorphae</taxon>
        <taxon>Entelegynae</taxon>
        <taxon>Araneoidea</taxon>
        <taxon>Araneidae</taxon>
        <taxon>Caerostris</taxon>
    </lineage>
</organism>
<evidence type="ECO:0000313" key="1">
    <source>
        <dbReference type="EMBL" id="GIY39090.1"/>
    </source>
</evidence>
<comment type="caution">
    <text evidence="1">The sequence shown here is derived from an EMBL/GenBank/DDBJ whole genome shotgun (WGS) entry which is preliminary data.</text>
</comment>
<dbReference type="Proteomes" id="UP001054945">
    <property type="component" value="Unassembled WGS sequence"/>
</dbReference>
<dbReference type="EMBL" id="BPLR01010402">
    <property type="protein sequence ID" value="GIY39090.1"/>
    <property type="molecule type" value="Genomic_DNA"/>
</dbReference>
<protein>
    <submittedName>
        <fullName evidence="1">Uncharacterized protein</fullName>
    </submittedName>
</protein>
<proteinExistence type="predicted"/>
<name>A0AAV4SYI5_CAEEX</name>
<accession>A0AAV4SYI5</accession>
<sequence length="85" mass="9554">MTSLYLLACNSVNSQRHSSTYSSATLQNHKGIALPTRQQLFKITKALLYPPVSNSTKSQRQRSTYSSVTQITRTSLYLLVCNSIR</sequence>
<keyword evidence="2" id="KW-1185">Reference proteome</keyword>